<sequence length="537" mass="57486">MLVDLYAAPYTAAALITTTVLALLYGRERKKTKRPHCRDVRLPGGEKCVVSGVALGLPGTRRRVFDPSNFAVLREGTNLLEKVDEAGVKAMLRRNVARLRKEHGKATKLPITQENNIAVSARLGVFDLCRDYGVPEPLVKTMGRATQLAVAAGLECMKDAGLIPSVDGQLPESLRDGTGIIYATSFPALDAAIGEISKYGDPRRRPTSELIDALATRIDPENQDLQAALHLLRAKAQECQKPYAFDRKFLFKVLCLANSQLAQLVKARGPNLQTNAACAGTTQAVALAQDLIRAGRCDRVVVVSGDDASGDALMPWVGNGFAALGAASIAKDASSIARPFDKRRSGMVVGAGACGLVIERASSVGARQPQRRARCRVVESLVSNSAFHGAAMCAQHIATELEAFLQLVERRHGIPRSEIARGVYLSHETGTHATPSSSCAHNEVQALRACFGDDLNELRLVNTKALTGHPMAVGVEDAVAAYALSRNVSFPPRPPNCVADPNLGSSLRFADRRPARYALRFAAGFGSQVAFVLYASA</sequence>
<dbReference type="InterPro" id="IPR016039">
    <property type="entry name" value="Thiolase-like"/>
</dbReference>
<dbReference type="GO" id="GO:0005739">
    <property type="term" value="C:mitochondrion"/>
    <property type="evidence" value="ECO:0007669"/>
    <property type="project" value="TreeGrafter"/>
</dbReference>
<evidence type="ECO:0000313" key="6">
    <source>
        <dbReference type="Proteomes" id="UP000789595"/>
    </source>
</evidence>
<comment type="caution">
    <text evidence="5">The sequence shown here is derived from an EMBL/GenBank/DDBJ whole genome shotgun (WGS) entry which is preliminary data.</text>
</comment>
<name>A0A8J2S7W2_9STRA</name>
<dbReference type="InterPro" id="IPR020841">
    <property type="entry name" value="PKS_Beta-ketoAc_synthase_dom"/>
</dbReference>
<dbReference type="GO" id="GO:0006633">
    <property type="term" value="P:fatty acid biosynthetic process"/>
    <property type="evidence" value="ECO:0007669"/>
    <property type="project" value="TreeGrafter"/>
</dbReference>
<evidence type="ECO:0000313" key="5">
    <source>
        <dbReference type="EMBL" id="CAH0365675.1"/>
    </source>
</evidence>
<dbReference type="AlphaFoldDB" id="A0A8J2S7W2"/>
<proteinExistence type="predicted"/>
<keyword evidence="2" id="KW-0808">Transferase</keyword>
<evidence type="ECO:0000259" key="4">
    <source>
        <dbReference type="PROSITE" id="PS52004"/>
    </source>
</evidence>
<dbReference type="SUPFAM" id="SSF53901">
    <property type="entry name" value="Thiolase-like"/>
    <property type="match status" value="2"/>
</dbReference>
<organism evidence="5 6">
    <name type="scientific">Pelagomonas calceolata</name>
    <dbReference type="NCBI Taxonomy" id="35677"/>
    <lineage>
        <taxon>Eukaryota</taxon>
        <taxon>Sar</taxon>
        <taxon>Stramenopiles</taxon>
        <taxon>Ochrophyta</taxon>
        <taxon>Pelagophyceae</taxon>
        <taxon>Pelagomonadales</taxon>
        <taxon>Pelagomonadaceae</taxon>
        <taxon>Pelagomonas</taxon>
    </lineage>
</organism>
<keyword evidence="3" id="KW-0472">Membrane</keyword>
<dbReference type="Pfam" id="PF00109">
    <property type="entry name" value="ketoacyl-synt"/>
    <property type="match status" value="1"/>
</dbReference>
<evidence type="ECO:0000256" key="2">
    <source>
        <dbReference type="ARBA" id="ARBA00022679"/>
    </source>
</evidence>
<keyword evidence="3" id="KW-1133">Transmembrane helix</keyword>
<dbReference type="Gene3D" id="3.40.47.10">
    <property type="match status" value="2"/>
</dbReference>
<reference evidence="5" key="1">
    <citation type="submission" date="2021-11" db="EMBL/GenBank/DDBJ databases">
        <authorList>
            <consortium name="Genoscope - CEA"/>
            <person name="William W."/>
        </authorList>
    </citation>
    <scope>NUCLEOTIDE SEQUENCE</scope>
</reference>
<dbReference type="EMBL" id="CAKKNE010000001">
    <property type="protein sequence ID" value="CAH0365675.1"/>
    <property type="molecule type" value="Genomic_DNA"/>
</dbReference>
<dbReference type="GO" id="GO:0004315">
    <property type="term" value="F:3-oxoacyl-[acyl-carrier-protein] synthase activity"/>
    <property type="evidence" value="ECO:0007669"/>
    <property type="project" value="UniProtKB-EC"/>
</dbReference>
<protein>
    <recommendedName>
        <fullName evidence="1">beta-ketoacyl-[acyl-carrier-protein] synthase I</fullName>
        <ecNumber evidence="1">2.3.1.41</ecNumber>
    </recommendedName>
</protein>
<feature type="domain" description="Ketosynthase family 3 (KS3)" evidence="4">
    <location>
        <begin position="45"/>
        <end position="536"/>
    </location>
</feature>
<dbReference type="InterPro" id="IPR014030">
    <property type="entry name" value="Ketoacyl_synth_N"/>
</dbReference>
<evidence type="ECO:0000256" key="3">
    <source>
        <dbReference type="SAM" id="Phobius"/>
    </source>
</evidence>
<dbReference type="PANTHER" id="PTHR11712">
    <property type="entry name" value="POLYKETIDE SYNTHASE-RELATED"/>
    <property type="match status" value="1"/>
</dbReference>
<dbReference type="OrthoDB" id="1269963at2759"/>
<dbReference type="PROSITE" id="PS52004">
    <property type="entry name" value="KS3_2"/>
    <property type="match status" value="1"/>
</dbReference>
<dbReference type="Proteomes" id="UP000789595">
    <property type="component" value="Unassembled WGS sequence"/>
</dbReference>
<feature type="transmembrane region" description="Helical" evidence="3">
    <location>
        <begin position="517"/>
        <end position="536"/>
    </location>
</feature>
<feature type="transmembrane region" description="Helical" evidence="3">
    <location>
        <begin position="6"/>
        <end position="26"/>
    </location>
</feature>
<dbReference type="PANTHER" id="PTHR11712:SF336">
    <property type="entry name" value="3-OXOACYL-[ACYL-CARRIER-PROTEIN] SYNTHASE, MITOCHONDRIAL"/>
    <property type="match status" value="1"/>
</dbReference>
<dbReference type="InterPro" id="IPR000794">
    <property type="entry name" value="Beta-ketoacyl_synthase"/>
</dbReference>
<evidence type="ECO:0000256" key="1">
    <source>
        <dbReference type="ARBA" id="ARBA00013191"/>
    </source>
</evidence>
<accession>A0A8J2S7W2</accession>
<keyword evidence="6" id="KW-1185">Reference proteome</keyword>
<gene>
    <name evidence="5" type="ORF">PECAL_1P21250</name>
</gene>
<dbReference type="EC" id="2.3.1.41" evidence="1"/>
<keyword evidence="3" id="KW-0812">Transmembrane</keyword>